<dbReference type="Gene3D" id="1.25.40.10">
    <property type="entry name" value="Tetratricopeptide repeat domain"/>
    <property type="match status" value="3"/>
</dbReference>
<dbReference type="InterPro" id="IPR019734">
    <property type="entry name" value="TPR_rpt"/>
</dbReference>
<feature type="repeat" description="TPR" evidence="1">
    <location>
        <begin position="483"/>
        <end position="516"/>
    </location>
</feature>
<reference evidence="3 4" key="1">
    <citation type="submission" date="2020-08" db="EMBL/GenBank/DDBJ databases">
        <title>Bridging the membrane lipid divide: bacteria of the FCB group superphylum have the potential to synthesize archaeal ether lipids.</title>
        <authorList>
            <person name="Villanueva L."/>
            <person name="Von Meijenfeldt F.A.B."/>
            <person name="Westbye A.B."/>
            <person name="Yadav S."/>
            <person name="Hopmans E.C."/>
            <person name="Dutilh B.E."/>
            <person name="Sinninghe Damste J.S."/>
        </authorList>
    </citation>
    <scope>NUCLEOTIDE SEQUENCE [LARGE SCALE GENOMIC DNA]</scope>
    <source>
        <strain evidence="3">NIOZ-UU36</strain>
    </source>
</reference>
<accession>A0A8J6NL08</accession>
<dbReference type="Pfam" id="PF13424">
    <property type="entry name" value="TPR_12"/>
    <property type="match status" value="2"/>
</dbReference>
<feature type="repeat" description="TPR" evidence="1">
    <location>
        <begin position="412"/>
        <end position="445"/>
    </location>
</feature>
<feature type="repeat" description="TPR" evidence="1">
    <location>
        <begin position="314"/>
        <end position="347"/>
    </location>
</feature>
<gene>
    <name evidence="3" type="ORF">H8E29_10125</name>
</gene>
<sequence length="714" mass="81100">MSKGHASPASEIRPLDKLSKELGLAARWKMPAIFLAVYENPLDGAKAVADLEARLTWQGQSITHITPDVDGKNNMIDEITRNNHWDQTVFFIMHLGRSTDENIYAMLNTHSDFFINNHIRVVYWLTKPDLIAYVQDSPDYWFFQHKLIEFSSTSGWEHVLPRIATHFSKNSSGIEESQAIVGEEPSLTQLLSADIRDDLEGLIKRSYLLIKLGIFYFRQKDYPRALQFLAKALEVAEIIEDEQFRLASQTAFALVQTELENYDDAVLIQKKIAAIIPETSDIWNNLASLYSTLFMLDESITAYKTALSISHGNPISWQGLGEVYLHHGQIKRSIEAFQKAVRVAPNFGYAWKGLGKAYSAAGDNPKAVECYEKSLEIDFRQADIWFEIGSITEDDMAQSALQRALGLDQNQANAWNLLGNIYYRSEKFNKAIKFYYKAIQLKKDFGWPYANMALIYTRQKKYKNAILLYIKSIDIFPDDQEKANILCKLGNTYRDSGKYGNAVSAYREAGNLSKNGNLLDKNLLIPGPFRDWGLTPAETDITPQESNPDSNPVEVPEPSTPVQIVAAAQIRKVNKNALLRKVLKKNKKAGKVDYWLDLGTFYVRKRMYELAEDAFLIAIELDPNNGWPYYNLALANTVNGLYRDAVPLYEKSIRLFDQGKDKALSWNQLGNVYRRLNEPSLAVAAFENARVLDPQKSPILSRARLSLMSNCYAK</sequence>
<dbReference type="PROSITE" id="PS50293">
    <property type="entry name" value="TPR_REGION"/>
    <property type="match status" value="1"/>
</dbReference>
<evidence type="ECO:0000256" key="2">
    <source>
        <dbReference type="SAM" id="MobiDB-lite"/>
    </source>
</evidence>
<dbReference type="PANTHER" id="PTHR12558">
    <property type="entry name" value="CELL DIVISION CYCLE 16,23,27"/>
    <property type="match status" value="1"/>
</dbReference>
<keyword evidence="1" id="KW-0802">TPR repeat</keyword>
<dbReference type="Proteomes" id="UP000614469">
    <property type="component" value="Unassembled WGS sequence"/>
</dbReference>
<evidence type="ECO:0000256" key="1">
    <source>
        <dbReference type="PROSITE-ProRule" id="PRU00339"/>
    </source>
</evidence>
<comment type="caution">
    <text evidence="3">The sequence shown here is derived from an EMBL/GenBank/DDBJ whole genome shotgun (WGS) entry which is preliminary data.</text>
</comment>
<dbReference type="SUPFAM" id="SSF48452">
    <property type="entry name" value="TPR-like"/>
    <property type="match status" value="2"/>
</dbReference>
<name>A0A8J6NL08_9CHLR</name>
<feature type="repeat" description="TPR" evidence="1">
    <location>
        <begin position="663"/>
        <end position="696"/>
    </location>
</feature>
<protein>
    <submittedName>
        <fullName evidence="3">Tetratricopeptide repeat protein</fullName>
    </submittedName>
</protein>
<evidence type="ECO:0000313" key="4">
    <source>
        <dbReference type="Proteomes" id="UP000614469"/>
    </source>
</evidence>
<feature type="repeat" description="TPR" evidence="1">
    <location>
        <begin position="592"/>
        <end position="625"/>
    </location>
</feature>
<dbReference type="Pfam" id="PF13432">
    <property type="entry name" value="TPR_16"/>
    <property type="match status" value="1"/>
</dbReference>
<dbReference type="PANTHER" id="PTHR12558:SF13">
    <property type="entry name" value="CELL DIVISION CYCLE PROTEIN 27 HOMOLOG"/>
    <property type="match status" value="1"/>
</dbReference>
<proteinExistence type="predicted"/>
<feature type="repeat" description="TPR" evidence="1">
    <location>
        <begin position="206"/>
        <end position="239"/>
    </location>
</feature>
<dbReference type="PROSITE" id="PS50005">
    <property type="entry name" value="TPR"/>
    <property type="match status" value="8"/>
</dbReference>
<feature type="repeat" description="TPR" evidence="1">
    <location>
        <begin position="446"/>
        <end position="479"/>
    </location>
</feature>
<dbReference type="SMART" id="SM00028">
    <property type="entry name" value="TPR"/>
    <property type="match status" value="10"/>
</dbReference>
<dbReference type="Pfam" id="PF13181">
    <property type="entry name" value="TPR_8"/>
    <property type="match status" value="3"/>
</dbReference>
<dbReference type="EMBL" id="JACNJN010000116">
    <property type="protein sequence ID" value="MBC8335612.1"/>
    <property type="molecule type" value="Genomic_DNA"/>
</dbReference>
<feature type="compositionally biased region" description="Polar residues" evidence="2">
    <location>
        <begin position="541"/>
        <end position="550"/>
    </location>
</feature>
<dbReference type="InterPro" id="IPR011990">
    <property type="entry name" value="TPR-like_helical_dom_sf"/>
</dbReference>
<dbReference type="Pfam" id="PF00515">
    <property type="entry name" value="TPR_1"/>
    <property type="match status" value="2"/>
</dbReference>
<feature type="region of interest" description="Disordered" evidence="2">
    <location>
        <begin position="536"/>
        <end position="557"/>
    </location>
</feature>
<dbReference type="AlphaFoldDB" id="A0A8J6NL08"/>
<evidence type="ECO:0000313" key="3">
    <source>
        <dbReference type="EMBL" id="MBC8335612.1"/>
    </source>
</evidence>
<feature type="repeat" description="TPR" evidence="1">
    <location>
        <begin position="348"/>
        <end position="381"/>
    </location>
</feature>
<organism evidence="3 4">
    <name type="scientific">Candidatus Desulfolinea nitratireducens</name>
    <dbReference type="NCBI Taxonomy" id="2841698"/>
    <lineage>
        <taxon>Bacteria</taxon>
        <taxon>Bacillati</taxon>
        <taxon>Chloroflexota</taxon>
        <taxon>Anaerolineae</taxon>
        <taxon>Anaerolineales</taxon>
        <taxon>Anaerolineales incertae sedis</taxon>
        <taxon>Candidatus Desulfolinea</taxon>
    </lineage>
</organism>